<feature type="transmembrane region" description="Helical" evidence="1">
    <location>
        <begin position="43"/>
        <end position="66"/>
    </location>
</feature>
<proteinExistence type="predicted"/>
<protein>
    <submittedName>
        <fullName evidence="2">Uncharacterized protein</fullName>
    </submittedName>
</protein>
<evidence type="ECO:0000256" key="1">
    <source>
        <dbReference type="SAM" id="Phobius"/>
    </source>
</evidence>
<dbReference type="EMBL" id="JRTT01000137">
    <property type="protein sequence ID" value="KHD72487.1"/>
    <property type="molecule type" value="Genomic_DNA"/>
</dbReference>
<evidence type="ECO:0000313" key="3">
    <source>
        <dbReference type="Proteomes" id="UP000054537"/>
    </source>
</evidence>
<comment type="caution">
    <text evidence="2">The sequence shown here is derived from an EMBL/GenBank/DDBJ whole genome shotgun (WGS) entry which is preliminary data.</text>
</comment>
<keyword evidence="1" id="KW-1133">Transmembrane helix</keyword>
<gene>
    <name evidence="2" type="ORF">MB27_39205</name>
</gene>
<feature type="transmembrane region" description="Helical" evidence="1">
    <location>
        <begin position="20"/>
        <end position="37"/>
    </location>
</feature>
<evidence type="ECO:0000313" key="2">
    <source>
        <dbReference type="EMBL" id="KHD72487.1"/>
    </source>
</evidence>
<organism evidence="2 3">
    <name type="scientific">Actinoplanes utahensis</name>
    <dbReference type="NCBI Taxonomy" id="1869"/>
    <lineage>
        <taxon>Bacteria</taxon>
        <taxon>Bacillati</taxon>
        <taxon>Actinomycetota</taxon>
        <taxon>Actinomycetes</taxon>
        <taxon>Micromonosporales</taxon>
        <taxon>Micromonosporaceae</taxon>
        <taxon>Actinoplanes</taxon>
    </lineage>
</organism>
<dbReference type="STRING" id="1869.MB27_39205"/>
<accession>A0A0A6WXR1</accession>
<dbReference type="RefSeq" id="WP_043533159.1">
    <property type="nucleotide sequence ID" value="NZ_BAABKU010000003.1"/>
</dbReference>
<keyword evidence="1" id="KW-0812">Transmembrane</keyword>
<name>A0A0A6WXR1_ACTUT</name>
<dbReference type="AlphaFoldDB" id="A0A0A6WXR1"/>
<keyword evidence="3" id="KW-1185">Reference proteome</keyword>
<dbReference type="Proteomes" id="UP000054537">
    <property type="component" value="Unassembled WGS sequence"/>
</dbReference>
<keyword evidence="1" id="KW-0472">Membrane</keyword>
<sequence length="83" mass="8970">MSRFRPHWALRLAPHVGWRVLVLIGVLALGVLGLTLGDAPRALAIAFPSVLGLAGLVWIIVSVAPIRERQIASSRRRGGTRGR</sequence>
<reference evidence="2 3" key="1">
    <citation type="submission" date="2014-10" db="EMBL/GenBank/DDBJ databases">
        <title>Draft genome sequence of Actinoplanes utahensis NRRL 12052.</title>
        <authorList>
            <person name="Velasco-Bucheli B."/>
            <person name="del Cerro C."/>
            <person name="Hormigo D."/>
            <person name="Garcia J.L."/>
            <person name="Acebal C."/>
            <person name="Arroyo M."/>
            <person name="de la Mata I."/>
        </authorList>
    </citation>
    <scope>NUCLEOTIDE SEQUENCE [LARGE SCALE GENOMIC DNA]</scope>
    <source>
        <strain evidence="2 3">NRRL 12052</strain>
    </source>
</reference>